<dbReference type="RefSeq" id="WP_210231431.1">
    <property type="nucleotide sequence ID" value="NZ_CP076022.1"/>
</dbReference>
<accession>A0A975M5Q0</accession>
<evidence type="ECO:0000313" key="3">
    <source>
        <dbReference type="EMBL" id="QWC10377.1"/>
    </source>
</evidence>
<evidence type="ECO:0000256" key="1">
    <source>
        <dbReference type="SAM" id="Phobius"/>
    </source>
</evidence>
<protein>
    <submittedName>
        <fullName evidence="3">2TM domain-containing protein</fullName>
    </submittedName>
</protein>
<keyword evidence="1" id="KW-0812">Transmembrane</keyword>
<dbReference type="InterPro" id="IPR025698">
    <property type="entry name" value="2TM_dom"/>
</dbReference>
<dbReference type="EMBL" id="CP076022">
    <property type="protein sequence ID" value="QWC10377.1"/>
    <property type="molecule type" value="Genomic_DNA"/>
</dbReference>
<dbReference type="AlphaFoldDB" id="A0A975M5Q0"/>
<organism evidence="3 4">
    <name type="scientific">Arthrobacter jiangjiafuii</name>
    <dbReference type="NCBI Taxonomy" id="2817475"/>
    <lineage>
        <taxon>Bacteria</taxon>
        <taxon>Bacillati</taxon>
        <taxon>Actinomycetota</taxon>
        <taxon>Actinomycetes</taxon>
        <taxon>Micrococcales</taxon>
        <taxon>Micrococcaceae</taxon>
        <taxon>Arthrobacter</taxon>
    </lineage>
</organism>
<feature type="transmembrane region" description="Helical" evidence="1">
    <location>
        <begin position="47"/>
        <end position="69"/>
    </location>
</feature>
<evidence type="ECO:0000313" key="4">
    <source>
        <dbReference type="Proteomes" id="UP000676885"/>
    </source>
</evidence>
<sequence>MTRDEEIEQRARAIVIARTVYKAVLVVWLIAISAMLLIWWLTTPNGYFWPVWPILGLAVAAVVWGLALYRKFPFRIQDDKVAREVKRLRDVG</sequence>
<proteinExistence type="predicted"/>
<evidence type="ECO:0000259" key="2">
    <source>
        <dbReference type="Pfam" id="PF13239"/>
    </source>
</evidence>
<feature type="transmembrane region" description="Helical" evidence="1">
    <location>
        <begin position="20"/>
        <end position="41"/>
    </location>
</feature>
<dbReference type="Pfam" id="PF13239">
    <property type="entry name" value="2TM"/>
    <property type="match status" value="1"/>
</dbReference>
<dbReference type="KEGG" id="ajg:KKR91_01595"/>
<name>A0A975M5Q0_9MICC</name>
<gene>
    <name evidence="3" type="ORF">KKR91_01595</name>
</gene>
<feature type="domain" description="2TM" evidence="2">
    <location>
        <begin position="10"/>
        <end position="75"/>
    </location>
</feature>
<reference evidence="3 4" key="1">
    <citation type="submission" date="2021-05" db="EMBL/GenBank/DDBJ databases">
        <title>Novel species in genus Arthrobacter.</title>
        <authorList>
            <person name="Zhang G."/>
        </authorList>
    </citation>
    <scope>NUCLEOTIDE SEQUENCE [LARGE SCALE GENOMIC DNA]</scope>
    <source>
        <strain evidence="4">zg-ZUI227</strain>
    </source>
</reference>
<keyword evidence="1" id="KW-0472">Membrane</keyword>
<keyword evidence="1" id="KW-1133">Transmembrane helix</keyword>
<keyword evidence="4" id="KW-1185">Reference proteome</keyword>
<dbReference type="Proteomes" id="UP000676885">
    <property type="component" value="Chromosome"/>
</dbReference>